<feature type="non-terminal residue" evidence="1">
    <location>
        <position position="84"/>
    </location>
</feature>
<gene>
    <name evidence="1" type="ORF">AWZ03_014996</name>
</gene>
<reference evidence="1 2" key="1">
    <citation type="journal article" date="2019" name="J. Hered.">
        <title>An Improved Genome Assembly for Drosophila navojoa, the Basal Species in the mojavensis Cluster.</title>
        <authorList>
            <person name="Vanderlinde T."/>
            <person name="Dupim E.G."/>
            <person name="Nazario-Yepiz N.O."/>
            <person name="Carvalho A.B."/>
        </authorList>
    </citation>
    <scope>NUCLEOTIDE SEQUENCE [LARGE SCALE GENOMIC DNA]</scope>
    <source>
        <strain evidence="1">Navoj_Jal97</strain>
        <tissue evidence="1">Whole organism</tissue>
    </source>
</reference>
<accession>A0A484AR71</accession>
<sequence>MGRCQWQTTCAAAAFQLTSRCEPTPYSCRYSCPYPYAYAYAYPLLYLSSLSPLSTFHQSFVELCVNGEAQELRHTKLQPRPDWP</sequence>
<name>A0A484AR71_DRONA</name>
<evidence type="ECO:0000313" key="2">
    <source>
        <dbReference type="Proteomes" id="UP000295192"/>
    </source>
</evidence>
<comment type="caution">
    <text evidence="1">The sequence shown here is derived from an EMBL/GenBank/DDBJ whole genome shotgun (WGS) entry which is preliminary data.</text>
</comment>
<evidence type="ECO:0000313" key="1">
    <source>
        <dbReference type="EMBL" id="TDG38582.1"/>
    </source>
</evidence>
<proteinExistence type="predicted"/>
<dbReference type="Proteomes" id="UP000295192">
    <property type="component" value="Unassembled WGS sequence"/>
</dbReference>
<dbReference type="EMBL" id="LSRL02002796">
    <property type="protein sequence ID" value="TDG38582.1"/>
    <property type="molecule type" value="Genomic_DNA"/>
</dbReference>
<dbReference type="AlphaFoldDB" id="A0A484AR71"/>
<keyword evidence="2" id="KW-1185">Reference proteome</keyword>
<organism evidence="1 2">
    <name type="scientific">Drosophila navojoa</name>
    <name type="common">Fruit fly</name>
    <dbReference type="NCBI Taxonomy" id="7232"/>
    <lineage>
        <taxon>Eukaryota</taxon>
        <taxon>Metazoa</taxon>
        <taxon>Ecdysozoa</taxon>
        <taxon>Arthropoda</taxon>
        <taxon>Hexapoda</taxon>
        <taxon>Insecta</taxon>
        <taxon>Pterygota</taxon>
        <taxon>Neoptera</taxon>
        <taxon>Endopterygota</taxon>
        <taxon>Diptera</taxon>
        <taxon>Brachycera</taxon>
        <taxon>Muscomorpha</taxon>
        <taxon>Ephydroidea</taxon>
        <taxon>Drosophilidae</taxon>
        <taxon>Drosophila</taxon>
    </lineage>
</organism>
<protein>
    <submittedName>
        <fullName evidence="1">Uncharacterized protein</fullName>
    </submittedName>
</protein>